<organism evidence="2 3">
    <name type="scientific">Methylococcus capsulatus</name>
    <dbReference type="NCBI Taxonomy" id="414"/>
    <lineage>
        <taxon>Bacteria</taxon>
        <taxon>Pseudomonadati</taxon>
        <taxon>Pseudomonadota</taxon>
        <taxon>Gammaproteobacteria</taxon>
        <taxon>Methylococcales</taxon>
        <taxon>Methylococcaceae</taxon>
        <taxon>Methylococcus</taxon>
    </lineage>
</organism>
<dbReference type="AlphaFoldDB" id="A0AA35Y0J0"/>
<evidence type="ECO:0000313" key="3">
    <source>
        <dbReference type="Proteomes" id="UP001158598"/>
    </source>
</evidence>
<dbReference type="Proteomes" id="UP001158598">
    <property type="component" value="Chromosome"/>
</dbReference>
<proteinExistence type="predicted"/>
<evidence type="ECO:0000256" key="1">
    <source>
        <dbReference type="SAM" id="MobiDB-lite"/>
    </source>
</evidence>
<sequence length="90" mass="9990">MTEVIARLEHARALGYCARGMRRWFEGRSHTWAEFVERGVPADWLRATGDAMAIRVAEEADKAQRAAGQHEVLVPSAARDARSAQKEQAG</sequence>
<reference evidence="2" key="1">
    <citation type="submission" date="2023-03" db="EMBL/GenBank/DDBJ databases">
        <authorList>
            <person name="Pearce D."/>
        </authorList>
    </citation>
    <scope>NUCLEOTIDE SEQUENCE</scope>
    <source>
        <strain evidence="2">Mc</strain>
    </source>
</reference>
<name>A0AA35Y0J0_METCP</name>
<feature type="region of interest" description="Disordered" evidence="1">
    <location>
        <begin position="66"/>
        <end position="90"/>
    </location>
</feature>
<dbReference type="EMBL" id="OX458332">
    <property type="protein sequence ID" value="CAI8799267.1"/>
    <property type="molecule type" value="Genomic_DNA"/>
</dbReference>
<evidence type="ECO:0000313" key="2">
    <source>
        <dbReference type="EMBL" id="CAI8799267.1"/>
    </source>
</evidence>
<feature type="compositionally biased region" description="Basic and acidic residues" evidence="1">
    <location>
        <begin position="79"/>
        <end position="90"/>
    </location>
</feature>
<accession>A0AA35Y0J0</accession>
<gene>
    <name evidence="2" type="ORF">MCNOR_1538</name>
</gene>
<dbReference type="RefSeq" id="WP_211226626.1">
    <property type="nucleotide sequence ID" value="NZ_OX458332.1"/>
</dbReference>
<protein>
    <submittedName>
        <fullName evidence="2">Uncharacterized protein</fullName>
    </submittedName>
</protein>